<keyword evidence="5" id="KW-0408">Iron</keyword>
<dbReference type="InterPro" id="IPR007197">
    <property type="entry name" value="rSAM"/>
</dbReference>
<dbReference type="Pfam" id="PF23545">
    <property type="entry name" value="Zn_ribbon_HMPTM"/>
    <property type="match status" value="1"/>
</dbReference>
<dbReference type="InterPro" id="IPR000385">
    <property type="entry name" value="MoaA_NifB_PqqE_Fe-S-bd_CS"/>
</dbReference>
<dbReference type="CDD" id="cd01335">
    <property type="entry name" value="Radical_SAM"/>
    <property type="match status" value="1"/>
</dbReference>
<organism evidence="8 9">
    <name type="scientific">Stieleria bergensis</name>
    <dbReference type="NCBI Taxonomy" id="2528025"/>
    <lineage>
        <taxon>Bacteria</taxon>
        <taxon>Pseudomonadati</taxon>
        <taxon>Planctomycetota</taxon>
        <taxon>Planctomycetia</taxon>
        <taxon>Pirellulales</taxon>
        <taxon>Pirellulaceae</taxon>
        <taxon>Stieleria</taxon>
    </lineage>
</organism>
<name>A0A517T0B3_9BACT</name>
<dbReference type="SFLD" id="SFLDG01100">
    <property type="entry name" value="methyltransferase_(Class_D)"/>
    <property type="match status" value="1"/>
</dbReference>
<evidence type="ECO:0000256" key="3">
    <source>
        <dbReference type="ARBA" id="ARBA00022691"/>
    </source>
</evidence>
<keyword evidence="4" id="KW-0479">Metal-binding</keyword>
<keyword evidence="2" id="KW-0004">4Fe-4S</keyword>
<evidence type="ECO:0000313" key="9">
    <source>
        <dbReference type="Proteomes" id="UP000315003"/>
    </source>
</evidence>
<accession>A0A517T0B3</accession>
<evidence type="ECO:0000259" key="7">
    <source>
        <dbReference type="PROSITE" id="PS51918"/>
    </source>
</evidence>
<dbReference type="Gene3D" id="3.20.20.70">
    <property type="entry name" value="Aldolase class I"/>
    <property type="match status" value="1"/>
</dbReference>
<dbReference type="SUPFAM" id="SSF102114">
    <property type="entry name" value="Radical SAM enzymes"/>
    <property type="match status" value="1"/>
</dbReference>
<dbReference type="InterPro" id="IPR034474">
    <property type="entry name" value="Methyltransferase_Class_D"/>
</dbReference>
<dbReference type="Pfam" id="PF04055">
    <property type="entry name" value="Radical_SAM"/>
    <property type="match status" value="1"/>
</dbReference>
<proteinExistence type="predicted"/>
<reference evidence="8 9" key="1">
    <citation type="submission" date="2019-02" db="EMBL/GenBank/DDBJ databases">
        <title>Deep-cultivation of Planctomycetes and their phenomic and genomic characterization uncovers novel biology.</title>
        <authorList>
            <person name="Wiegand S."/>
            <person name="Jogler M."/>
            <person name="Boedeker C."/>
            <person name="Pinto D."/>
            <person name="Vollmers J."/>
            <person name="Rivas-Marin E."/>
            <person name="Kohn T."/>
            <person name="Peeters S.H."/>
            <person name="Heuer A."/>
            <person name="Rast P."/>
            <person name="Oberbeckmann S."/>
            <person name="Bunk B."/>
            <person name="Jeske O."/>
            <person name="Meyerdierks A."/>
            <person name="Storesund J.E."/>
            <person name="Kallscheuer N."/>
            <person name="Luecker S."/>
            <person name="Lage O.M."/>
            <person name="Pohl T."/>
            <person name="Merkel B.J."/>
            <person name="Hornburger P."/>
            <person name="Mueller R.-W."/>
            <person name="Bruemmer F."/>
            <person name="Labrenz M."/>
            <person name="Spormann A.M."/>
            <person name="Op den Camp H."/>
            <person name="Overmann J."/>
            <person name="Amann R."/>
            <person name="Jetten M.S.M."/>
            <person name="Mascher T."/>
            <person name="Medema M.H."/>
            <person name="Devos D.P."/>
            <person name="Kaster A.-K."/>
            <person name="Ovreas L."/>
            <person name="Rohde M."/>
            <person name="Galperin M.Y."/>
            <person name="Jogler C."/>
        </authorList>
    </citation>
    <scope>NUCLEOTIDE SEQUENCE [LARGE SCALE GENOMIC DNA]</scope>
    <source>
        <strain evidence="8 9">SV_7m_r</strain>
    </source>
</reference>
<feature type="domain" description="Radical SAM core" evidence="7">
    <location>
        <begin position="107"/>
        <end position="322"/>
    </location>
</feature>
<evidence type="ECO:0000256" key="1">
    <source>
        <dbReference type="ARBA" id="ARBA00001966"/>
    </source>
</evidence>
<dbReference type="GO" id="GO:0003824">
    <property type="term" value="F:catalytic activity"/>
    <property type="evidence" value="ECO:0007669"/>
    <property type="project" value="InterPro"/>
</dbReference>
<dbReference type="InterPro" id="IPR058240">
    <property type="entry name" value="rSAM_sf"/>
</dbReference>
<keyword evidence="3" id="KW-0949">S-adenosyl-L-methionine</keyword>
<gene>
    <name evidence="8" type="primary">albA</name>
    <name evidence="8" type="ORF">SV7mr_43810</name>
</gene>
<dbReference type="InterPro" id="IPR056488">
    <property type="entry name" value="Zn_ribbon_HMPTM"/>
</dbReference>
<dbReference type="RefSeq" id="WP_419187679.1">
    <property type="nucleotide sequence ID" value="NZ_CP036272.1"/>
</dbReference>
<dbReference type="SFLD" id="SFLDG01067">
    <property type="entry name" value="SPASM/twitch_domain_containing"/>
    <property type="match status" value="1"/>
</dbReference>
<dbReference type="PROSITE" id="PS51918">
    <property type="entry name" value="RADICAL_SAM"/>
    <property type="match status" value="1"/>
</dbReference>
<dbReference type="AlphaFoldDB" id="A0A517T0B3"/>
<dbReference type="SFLD" id="SFLDS00029">
    <property type="entry name" value="Radical_SAM"/>
    <property type="match status" value="1"/>
</dbReference>
<dbReference type="InterPro" id="IPR013785">
    <property type="entry name" value="Aldolase_TIM"/>
</dbReference>
<evidence type="ECO:0000256" key="5">
    <source>
        <dbReference type="ARBA" id="ARBA00023004"/>
    </source>
</evidence>
<dbReference type="GO" id="GO:0051539">
    <property type="term" value="F:4 iron, 4 sulfur cluster binding"/>
    <property type="evidence" value="ECO:0007669"/>
    <property type="project" value="UniProtKB-KW"/>
</dbReference>
<dbReference type="PROSITE" id="PS01305">
    <property type="entry name" value="MOAA_NIFB_PQQE"/>
    <property type="match status" value="1"/>
</dbReference>
<evidence type="ECO:0000256" key="2">
    <source>
        <dbReference type="ARBA" id="ARBA00022485"/>
    </source>
</evidence>
<dbReference type="PANTHER" id="PTHR43306:SF1">
    <property type="entry name" value="7,8-DIHYDRO-6-HYDROXYMETHYLPTERIN DIMETHYLTRANSFERASE"/>
    <property type="match status" value="1"/>
</dbReference>
<dbReference type="GO" id="GO:0046872">
    <property type="term" value="F:metal ion binding"/>
    <property type="evidence" value="ECO:0007669"/>
    <property type="project" value="UniProtKB-KW"/>
</dbReference>
<evidence type="ECO:0000313" key="8">
    <source>
        <dbReference type="EMBL" id="QDT61840.1"/>
    </source>
</evidence>
<evidence type="ECO:0000256" key="6">
    <source>
        <dbReference type="ARBA" id="ARBA00023014"/>
    </source>
</evidence>
<protein>
    <submittedName>
        <fullName evidence="8">Antilisterial bacteriocin subtilosin biosynthesis protein AlbA</fullName>
    </submittedName>
</protein>
<comment type="cofactor">
    <cofactor evidence="1">
        <name>[4Fe-4S] cluster</name>
        <dbReference type="ChEBI" id="CHEBI:49883"/>
    </cofactor>
</comment>
<dbReference type="Proteomes" id="UP000315003">
    <property type="component" value="Chromosome"/>
</dbReference>
<keyword evidence="9" id="KW-1185">Reference proteome</keyword>
<keyword evidence="6" id="KW-0411">Iron-sulfur</keyword>
<sequence length="510" mass="56613">MNHPTKPVAPTFTAVADPRRRADHVMLGTTDSLCPQCMEVVPAKIITRRGRVYFRKRCPEHGVREDFVCSDLDWWDRGEGHTASVLPQVRSTEASNKGCPHDCGLCEEHEQHTCIGLVELTDRCNLSCPMCFAGSGPKGRDHDLSEIIKSLDRLIECEGHAEVCQLSGGEPTLHPEFNRVVDEALARPIDYVMVNTNGIRLARDPEMVAFLAERRERVEIYLQWDGSDRETVRQLRGEDLVDIKRRTLDRLAEANLNVTLVATMTSPLPEGFYESLWQEALSRPNVTGLSLQPATYSGRFYTPEDLETRVTFPDVIKGLAKASGGMVAEQDFSPLPCAHPNCHQIMLAARDGDQLAPLNQLAPVAENLDLMAGGISFTPERAKLLMEVFLARSSHCGSDCGCHEVVPLGLESQQNSPASSDSFESDLSSNPILQRFLTRVLTGQASAQDMLRVTITSFLDAYNFDVRQLMKCCTHHVLPSGHVVPFCAYNTLYRPGYLKLPELKSDSTSC</sequence>
<dbReference type="PANTHER" id="PTHR43306">
    <property type="entry name" value="7,8-DIHYDRO-6-HYDROXYMETHYLPTERIN DIMETHYLTRANSFERASE"/>
    <property type="match status" value="1"/>
</dbReference>
<evidence type="ECO:0000256" key="4">
    <source>
        <dbReference type="ARBA" id="ARBA00022723"/>
    </source>
</evidence>
<dbReference type="EMBL" id="CP036272">
    <property type="protein sequence ID" value="QDT61840.1"/>
    <property type="molecule type" value="Genomic_DNA"/>
</dbReference>